<dbReference type="Proteomes" id="UP000527315">
    <property type="component" value="Unassembled WGS sequence"/>
</dbReference>
<organism evidence="1 2">
    <name type="scientific">Candidatus Iainarchaeum sp</name>
    <dbReference type="NCBI Taxonomy" id="3101447"/>
    <lineage>
        <taxon>Archaea</taxon>
        <taxon>Candidatus Iainarchaeota</taxon>
        <taxon>Candidatus Iainarchaeia</taxon>
        <taxon>Candidatus Iainarchaeales</taxon>
        <taxon>Candidatus Iainarchaeaceae</taxon>
        <taxon>Candidatus Iainarchaeum</taxon>
    </lineage>
</organism>
<evidence type="ECO:0000313" key="2">
    <source>
        <dbReference type="Proteomes" id="UP000527315"/>
    </source>
</evidence>
<sequence>MDYDSSISLSTLQEILNAVQSEALCFTTNSTLADFWWNESKLFEALHAIMPDNSDFKLNKCMIQAFQSP</sequence>
<name>A0A7J4KSC3_9ARCH</name>
<proteinExistence type="predicted"/>
<dbReference type="AlphaFoldDB" id="A0A7J4KSC3"/>
<reference evidence="2" key="1">
    <citation type="journal article" date="2020" name="bioRxiv">
        <title>A rank-normalized archaeal taxonomy based on genome phylogeny resolves widespread incomplete and uneven classifications.</title>
        <authorList>
            <person name="Rinke C."/>
            <person name="Chuvochina M."/>
            <person name="Mussig A.J."/>
            <person name="Chaumeil P.-A."/>
            <person name="Waite D.W."/>
            <person name="Whitman W.B."/>
            <person name="Parks D.H."/>
            <person name="Hugenholtz P."/>
        </authorList>
    </citation>
    <scope>NUCLEOTIDE SEQUENCE [LARGE SCALE GENOMIC DNA]</scope>
</reference>
<dbReference type="EMBL" id="DUFJ01000041">
    <property type="protein sequence ID" value="HIH32921.1"/>
    <property type="molecule type" value="Genomic_DNA"/>
</dbReference>
<comment type="caution">
    <text evidence="1">The sequence shown here is derived from an EMBL/GenBank/DDBJ whole genome shotgun (WGS) entry which is preliminary data.</text>
</comment>
<gene>
    <name evidence="1" type="ORF">HA227_01580</name>
</gene>
<evidence type="ECO:0000313" key="1">
    <source>
        <dbReference type="EMBL" id="HIH32921.1"/>
    </source>
</evidence>
<protein>
    <submittedName>
        <fullName evidence="1">Uncharacterized protein</fullName>
    </submittedName>
</protein>
<accession>A0A7J4KSC3</accession>